<dbReference type="InterPro" id="IPR003615">
    <property type="entry name" value="HNH_nuc"/>
</dbReference>
<proteinExistence type="predicted"/>
<gene>
    <name evidence="2" type="ORF">UFOVP1191_76</name>
    <name evidence="3" type="ORF">UFOVP1252_102</name>
    <name evidence="1" type="ORF">UFOVP529_18</name>
</gene>
<evidence type="ECO:0000313" key="3">
    <source>
        <dbReference type="EMBL" id="CAB4194520.1"/>
    </source>
</evidence>
<dbReference type="EMBL" id="LR797211">
    <property type="protein sequence ID" value="CAB4194520.1"/>
    <property type="molecule type" value="Genomic_DNA"/>
</dbReference>
<reference evidence="1" key="1">
    <citation type="submission" date="2020-04" db="EMBL/GenBank/DDBJ databases">
        <authorList>
            <person name="Chiriac C."/>
            <person name="Salcher M."/>
            <person name="Ghai R."/>
            <person name="Kavagutti S V."/>
        </authorList>
    </citation>
    <scope>NUCLEOTIDE SEQUENCE</scope>
</reference>
<evidence type="ECO:0000313" key="1">
    <source>
        <dbReference type="EMBL" id="CAB4148640.1"/>
    </source>
</evidence>
<organism evidence="1">
    <name type="scientific">uncultured Caudovirales phage</name>
    <dbReference type="NCBI Taxonomy" id="2100421"/>
    <lineage>
        <taxon>Viruses</taxon>
        <taxon>Duplodnaviria</taxon>
        <taxon>Heunggongvirae</taxon>
        <taxon>Uroviricota</taxon>
        <taxon>Caudoviricetes</taxon>
        <taxon>Peduoviridae</taxon>
        <taxon>Maltschvirus</taxon>
        <taxon>Maltschvirus maltsch</taxon>
    </lineage>
</organism>
<sequence>MKRSTIRRTIKHKDPVTPGVRELVLKRDRGCIASRIGMPGLCGSQFGPSPYPTLEIDHVNNAGLGKRGPSTQENLVTLCGLHHRMKTEQGRIWRPKINDYLSELYSES</sequence>
<accession>A0A6J5MUM2</accession>
<evidence type="ECO:0000313" key="2">
    <source>
        <dbReference type="EMBL" id="CAB4190604.1"/>
    </source>
</evidence>
<dbReference type="CDD" id="cd00085">
    <property type="entry name" value="HNHc"/>
    <property type="match status" value="1"/>
</dbReference>
<dbReference type="Gene3D" id="1.10.30.50">
    <property type="match status" value="1"/>
</dbReference>
<protein>
    <submittedName>
        <fullName evidence="1">HNHc domain containing protein</fullName>
    </submittedName>
</protein>
<dbReference type="EMBL" id="LR797158">
    <property type="protein sequence ID" value="CAB4190604.1"/>
    <property type="molecule type" value="Genomic_DNA"/>
</dbReference>
<name>A0A6J5MUM2_9CAUD</name>
<dbReference type="EMBL" id="LR796510">
    <property type="protein sequence ID" value="CAB4148640.1"/>
    <property type="molecule type" value="Genomic_DNA"/>
</dbReference>